<keyword evidence="4 5" id="KW-0175">Coiled coil</keyword>
<proteinExistence type="inferred from homology"/>
<organism evidence="6 7">
    <name type="scientific">Exocentrus adspersus</name>
    <dbReference type="NCBI Taxonomy" id="1586481"/>
    <lineage>
        <taxon>Eukaryota</taxon>
        <taxon>Metazoa</taxon>
        <taxon>Ecdysozoa</taxon>
        <taxon>Arthropoda</taxon>
        <taxon>Hexapoda</taxon>
        <taxon>Insecta</taxon>
        <taxon>Pterygota</taxon>
        <taxon>Neoptera</taxon>
        <taxon>Endopterygota</taxon>
        <taxon>Coleoptera</taxon>
        <taxon>Polyphaga</taxon>
        <taxon>Cucujiformia</taxon>
        <taxon>Chrysomeloidea</taxon>
        <taxon>Cerambycidae</taxon>
        <taxon>Lamiinae</taxon>
        <taxon>Acanthocinini</taxon>
        <taxon>Exocentrus</taxon>
    </lineage>
</organism>
<evidence type="ECO:0000313" key="7">
    <source>
        <dbReference type="Proteomes" id="UP001159042"/>
    </source>
</evidence>
<reference evidence="6 7" key="1">
    <citation type="journal article" date="2023" name="Insect Mol. Biol.">
        <title>Genome sequencing provides insights into the evolution of gene families encoding plant cell wall-degrading enzymes in longhorned beetles.</title>
        <authorList>
            <person name="Shin N.R."/>
            <person name="Okamura Y."/>
            <person name="Kirsch R."/>
            <person name="Pauchet Y."/>
        </authorList>
    </citation>
    <scope>NUCLEOTIDE SEQUENCE [LARGE SCALE GENOMIC DNA]</scope>
    <source>
        <strain evidence="6">EAD_L_NR</strain>
    </source>
</reference>
<dbReference type="GO" id="GO:0005634">
    <property type="term" value="C:nucleus"/>
    <property type="evidence" value="ECO:0007669"/>
    <property type="project" value="TreeGrafter"/>
</dbReference>
<dbReference type="GO" id="GO:0060271">
    <property type="term" value="P:cilium assembly"/>
    <property type="evidence" value="ECO:0007669"/>
    <property type="project" value="TreeGrafter"/>
</dbReference>
<evidence type="ECO:0000256" key="2">
    <source>
        <dbReference type="ARBA" id="ARBA00007209"/>
    </source>
</evidence>
<dbReference type="AlphaFoldDB" id="A0AAV8VCZ3"/>
<dbReference type="InterPro" id="IPR000435">
    <property type="entry name" value="Tektins"/>
</dbReference>
<dbReference type="InterPro" id="IPR048256">
    <property type="entry name" value="Tektin-like"/>
</dbReference>
<comment type="similarity">
    <text evidence="2">Belongs to the tektin family.</text>
</comment>
<protein>
    <recommendedName>
        <fullName evidence="8">Tektin</fullName>
    </recommendedName>
</protein>
<keyword evidence="7" id="KW-1185">Reference proteome</keyword>
<feature type="coiled-coil region" evidence="5">
    <location>
        <begin position="561"/>
        <end position="595"/>
    </location>
</feature>
<evidence type="ECO:0000256" key="1">
    <source>
        <dbReference type="ARBA" id="ARBA00004496"/>
    </source>
</evidence>
<evidence type="ECO:0000313" key="6">
    <source>
        <dbReference type="EMBL" id="KAJ8912145.1"/>
    </source>
</evidence>
<comment type="caution">
    <text evidence="6">The sequence shown here is derived from an EMBL/GenBank/DDBJ whole genome shotgun (WGS) entry which is preliminary data.</text>
</comment>
<evidence type="ECO:0008006" key="8">
    <source>
        <dbReference type="Google" id="ProtNLM"/>
    </source>
</evidence>
<dbReference type="PANTHER" id="PTHR19960:SF12">
    <property type="entry name" value="TEKTIN-4"/>
    <property type="match status" value="1"/>
</dbReference>
<dbReference type="PRINTS" id="PR00511">
    <property type="entry name" value="TEKTIN"/>
</dbReference>
<dbReference type="Proteomes" id="UP001159042">
    <property type="component" value="Unassembled WGS sequence"/>
</dbReference>
<evidence type="ECO:0000256" key="4">
    <source>
        <dbReference type="ARBA" id="ARBA00023054"/>
    </source>
</evidence>
<dbReference type="GO" id="GO:0060294">
    <property type="term" value="P:cilium movement involved in cell motility"/>
    <property type="evidence" value="ECO:0007669"/>
    <property type="project" value="InterPro"/>
</dbReference>
<gene>
    <name evidence="6" type="ORF">NQ315_013194</name>
</gene>
<comment type="subcellular location">
    <subcellularLocation>
        <location evidence="1">Cytoplasm</location>
    </subcellularLocation>
</comment>
<evidence type="ECO:0000256" key="3">
    <source>
        <dbReference type="ARBA" id="ARBA00022490"/>
    </source>
</evidence>
<dbReference type="GO" id="GO:0005929">
    <property type="term" value="C:cilium"/>
    <property type="evidence" value="ECO:0007669"/>
    <property type="project" value="UniProtKB-ARBA"/>
</dbReference>
<name>A0AAV8VCZ3_9CUCU</name>
<sequence>MIAEWGPVDKTEYYAANTIPEPRVRFKDNSNLNEYIHGVPATKHNPDLTVSPMQNKEKIDLNNAQSYTGGIPPCRETLKMAAECPTSCLQRNEETPKRIANIDCPELNNMEDSKKVKGILKNSETESPNLPCACPCVEKSNEMHATAGRSHPAVAAVEPSSKPPILNELRPVPQEERGPCYLPQPQDAMPVEESGDMGPIGPWATGRVDWGPLAGLTGTRPVVDKYSIARYSEGDWRAHNKDVLEMCNTEQHRANLIDWNGRQCLEQSQADATKNQEDNTKKLNQRELEIHRWKCELERAIAAASEEIYFMEEQRRRLKQASSVLTWPESIAGECLERRTGRMDAELVRDEVEEELIRELALCSELRDIFNRTLKDVEKQLLEDKTAKQKLEMDWSDKTVAHEIDGVNMALNCRSSTLLFKPGSVIFPEGQSSTDYWEHFTRETLLEGEATRQRSVTLRGTLDAILTNAARDLRTQADKVELALAKRIACTEEVTRKLEYELLQVLRKLADVEDLMNDLRAAIRRMDTPMKKAQTRLDNRLLRPRVENCRDVPHFGLVEEVKSIGENIAALQAQLNEAERSQTNLINARGELEREIMLKRKTIEIDRDRTKKIRSYYPSATALSGH</sequence>
<evidence type="ECO:0000256" key="5">
    <source>
        <dbReference type="SAM" id="Coils"/>
    </source>
</evidence>
<accession>A0AAV8VCZ3</accession>
<dbReference type="EMBL" id="JANEYG010000144">
    <property type="protein sequence ID" value="KAJ8912145.1"/>
    <property type="molecule type" value="Genomic_DNA"/>
</dbReference>
<dbReference type="Pfam" id="PF03148">
    <property type="entry name" value="Tektin"/>
    <property type="match status" value="1"/>
</dbReference>
<dbReference type="PANTHER" id="PTHR19960">
    <property type="entry name" value="TEKTIN"/>
    <property type="match status" value="1"/>
</dbReference>
<dbReference type="GO" id="GO:0015630">
    <property type="term" value="C:microtubule cytoskeleton"/>
    <property type="evidence" value="ECO:0007669"/>
    <property type="project" value="TreeGrafter"/>
</dbReference>
<keyword evidence="3" id="KW-0963">Cytoplasm</keyword>
<dbReference type="GO" id="GO:0005737">
    <property type="term" value="C:cytoplasm"/>
    <property type="evidence" value="ECO:0007669"/>
    <property type="project" value="UniProtKB-SubCell"/>
</dbReference>